<keyword evidence="3" id="KW-1185">Reference proteome</keyword>
<feature type="region of interest" description="Disordered" evidence="1">
    <location>
        <begin position="360"/>
        <end position="384"/>
    </location>
</feature>
<evidence type="ECO:0000313" key="2">
    <source>
        <dbReference type="EMBL" id="EOB13564.1"/>
    </source>
</evidence>
<dbReference type="AlphaFoldDB" id="R0M6E0"/>
<proteinExistence type="predicted"/>
<dbReference type="VEuPathDB" id="MicrosporidiaDB:NBO_66g0023"/>
<dbReference type="Proteomes" id="UP000016927">
    <property type="component" value="Unassembled WGS sequence"/>
</dbReference>
<reference evidence="2 3" key="1">
    <citation type="journal article" date="2013" name="BMC Genomics">
        <title>Comparative genomics of parasitic silkworm microsporidia reveal an association between genome expansion and host adaptation.</title>
        <authorList>
            <person name="Pan G."/>
            <person name="Xu J."/>
            <person name="Li T."/>
            <person name="Xia Q."/>
            <person name="Liu S.L."/>
            <person name="Zhang G."/>
            <person name="Li S."/>
            <person name="Li C."/>
            <person name="Liu H."/>
            <person name="Yang L."/>
            <person name="Liu T."/>
            <person name="Zhang X."/>
            <person name="Wu Z."/>
            <person name="Fan W."/>
            <person name="Dang X."/>
            <person name="Xiang H."/>
            <person name="Tao M."/>
            <person name="Li Y."/>
            <person name="Hu J."/>
            <person name="Li Z."/>
            <person name="Lin L."/>
            <person name="Luo J."/>
            <person name="Geng L."/>
            <person name="Wang L."/>
            <person name="Long M."/>
            <person name="Wan Y."/>
            <person name="He N."/>
            <person name="Zhang Z."/>
            <person name="Lu C."/>
            <person name="Keeling P.J."/>
            <person name="Wang J."/>
            <person name="Xiang Z."/>
            <person name="Zhou Z."/>
        </authorList>
    </citation>
    <scope>NUCLEOTIDE SEQUENCE [LARGE SCALE GENOMIC DNA]</scope>
    <source>
        <strain evidence="3">CQ1 / CVCC 102059</strain>
    </source>
</reference>
<feature type="region of interest" description="Disordered" evidence="1">
    <location>
        <begin position="108"/>
        <end position="127"/>
    </location>
</feature>
<feature type="compositionally biased region" description="Polar residues" evidence="1">
    <location>
        <begin position="108"/>
        <end position="120"/>
    </location>
</feature>
<protein>
    <submittedName>
        <fullName evidence="2">Uncharacterized protein</fullName>
    </submittedName>
</protein>
<evidence type="ECO:0000256" key="1">
    <source>
        <dbReference type="SAM" id="MobiDB-lite"/>
    </source>
</evidence>
<dbReference type="HOGENOM" id="CLU_641066_0_0_1"/>
<sequence>MDLKLIRFLLIFMRTANFSSVKDIITKFEKIGQESKRTSLRSKQKLFRNEIKINVKKFKEIQRSASFLPINAELKGKKENGFNLIDNPTSELTESDAQFELYSIDNLENQESSTDTSPESIVSAKSWPAEKESRSKLRIRFSDIIVLNEDEVSLFENSEGEEKNLDLTSSSKSFDYKSFQNDSNHNLAEDNSQELAENVTNLPNDNQNSPEIEDHSPENEVLSMNNLYTNDESLLSADEEAKVLIGSFDESMSSEICDLKFNSSIQEPSTSKLTQDEQNHFIELERALDDLDKGVDLLLIAKNDSKLWKKDLSQVKEEDETHEGEDKNTSVVRYTGDTFGNCDIKTVLIELPSLKTPPLYDSFEDSTDGSNLNNSHDDRVQRDDNFYNVVTNKNLAKKSSKKKRNKSSCFGRVFKKKKKYVFDDDLNN</sequence>
<dbReference type="EMBL" id="KB908974">
    <property type="protein sequence ID" value="EOB13564.1"/>
    <property type="molecule type" value="Genomic_DNA"/>
</dbReference>
<gene>
    <name evidence="2" type="ORF">NBO_66g0023</name>
</gene>
<evidence type="ECO:0000313" key="3">
    <source>
        <dbReference type="Proteomes" id="UP000016927"/>
    </source>
</evidence>
<name>R0M6E0_NOSB1</name>
<accession>R0M6E0</accession>
<feature type="compositionally biased region" description="Basic and acidic residues" evidence="1">
    <location>
        <begin position="375"/>
        <end position="384"/>
    </location>
</feature>
<organism evidence="2 3">
    <name type="scientific">Nosema bombycis (strain CQ1 / CVCC 102059)</name>
    <name type="common">Microsporidian parasite</name>
    <name type="synonym">Pebrine of silkworm</name>
    <dbReference type="NCBI Taxonomy" id="578461"/>
    <lineage>
        <taxon>Eukaryota</taxon>
        <taxon>Fungi</taxon>
        <taxon>Fungi incertae sedis</taxon>
        <taxon>Microsporidia</taxon>
        <taxon>Nosematidae</taxon>
        <taxon>Nosema</taxon>
    </lineage>
</organism>